<evidence type="ECO:0000256" key="8">
    <source>
        <dbReference type="ARBA" id="ARBA00023136"/>
    </source>
</evidence>
<evidence type="ECO:0000256" key="5">
    <source>
        <dbReference type="ARBA" id="ARBA00022519"/>
    </source>
</evidence>
<keyword evidence="3" id="KW-1003">Cell membrane</keyword>
<evidence type="ECO:0000256" key="1">
    <source>
        <dbReference type="ARBA" id="ARBA00004377"/>
    </source>
</evidence>
<evidence type="ECO:0000256" key="10">
    <source>
        <dbReference type="ARBA" id="ARBA00030775"/>
    </source>
</evidence>
<protein>
    <recommendedName>
        <fullName evidence="2">Type II secretion system protein H</fullName>
    </recommendedName>
    <alternativeName>
        <fullName evidence="10">General secretion pathway protein H</fullName>
    </alternativeName>
</protein>
<comment type="similarity">
    <text evidence="9">Belongs to the GSP H family.</text>
</comment>
<dbReference type="Gene3D" id="3.55.40.10">
    <property type="entry name" value="minor pseudopilin epsh domain"/>
    <property type="match status" value="1"/>
</dbReference>
<keyword evidence="7" id="KW-1133">Transmembrane helix</keyword>
<keyword evidence="6" id="KW-0812">Transmembrane</keyword>
<dbReference type="Proteomes" id="UP000518878">
    <property type="component" value="Unassembled WGS sequence"/>
</dbReference>
<evidence type="ECO:0000256" key="11">
    <source>
        <dbReference type="SAM" id="MobiDB-lite"/>
    </source>
</evidence>
<dbReference type="NCBIfam" id="TIGR02532">
    <property type="entry name" value="IV_pilin_GFxxxE"/>
    <property type="match status" value="1"/>
</dbReference>
<feature type="compositionally biased region" description="Low complexity" evidence="11">
    <location>
        <begin position="165"/>
        <end position="174"/>
    </location>
</feature>
<evidence type="ECO:0000256" key="2">
    <source>
        <dbReference type="ARBA" id="ARBA00021549"/>
    </source>
</evidence>
<evidence type="ECO:0000256" key="7">
    <source>
        <dbReference type="ARBA" id="ARBA00022989"/>
    </source>
</evidence>
<gene>
    <name evidence="13" type="ORF">HBF32_00175</name>
</gene>
<keyword evidence="5" id="KW-0997">Cell inner membrane</keyword>
<evidence type="ECO:0000256" key="4">
    <source>
        <dbReference type="ARBA" id="ARBA00022481"/>
    </source>
</evidence>
<reference evidence="13 14" key="1">
    <citation type="journal article" date="2006" name="Int. J. Syst. Evol. Microbiol.">
        <title>Dyella yeojuensis sp. nov., isolated from greenhouse soil in Korea.</title>
        <authorList>
            <person name="Kim B.Y."/>
            <person name="Weon H.Y."/>
            <person name="Lee K.H."/>
            <person name="Seok S.J."/>
            <person name="Kwon S.W."/>
            <person name="Go S.J."/>
            <person name="Stackebrandt E."/>
        </authorList>
    </citation>
    <scope>NUCLEOTIDE SEQUENCE [LARGE SCALE GENOMIC DNA]</scope>
    <source>
        <strain evidence="13 14">DSM 17673</strain>
    </source>
</reference>
<organism evidence="13 14">
    <name type="scientific">Luteibacter yeojuensis</name>
    <dbReference type="NCBI Taxonomy" id="345309"/>
    <lineage>
        <taxon>Bacteria</taxon>
        <taxon>Pseudomonadati</taxon>
        <taxon>Pseudomonadota</taxon>
        <taxon>Gammaproteobacteria</taxon>
        <taxon>Lysobacterales</taxon>
        <taxon>Rhodanobacteraceae</taxon>
        <taxon>Luteibacter</taxon>
    </lineage>
</organism>
<name>A0A7X5QRB9_9GAMM</name>
<dbReference type="InterPro" id="IPR045584">
    <property type="entry name" value="Pilin-like"/>
</dbReference>
<dbReference type="PROSITE" id="PS00409">
    <property type="entry name" value="PROKAR_NTER_METHYL"/>
    <property type="match status" value="1"/>
</dbReference>
<dbReference type="GO" id="GO:0005886">
    <property type="term" value="C:plasma membrane"/>
    <property type="evidence" value="ECO:0007669"/>
    <property type="project" value="UniProtKB-SubCell"/>
</dbReference>
<dbReference type="GO" id="GO:0015628">
    <property type="term" value="P:protein secretion by the type II secretion system"/>
    <property type="evidence" value="ECO:0007669"/>
    <property type="project" value="InterPro"/>
</dbReference>
<dbReference type="Pfam" id="PF12019">
    <property type="entry name" value="GspH"/>
    <property type="match status" value="1"/>
</dbReference>
<dbReference type="Pfam" id="PF07963">
    <property type="entry name" value="N_methyl"/>
    <property type="match status" value="1"/>
</dbReference>
<dbReference type="EMBL" id="JAAQTL010000001">
    <property type="protein sequence ID" value="NID13887.1"/>
    <property type="molecule type" value="Genomic_DNA"/>
</dbReference>
<evidence type="ECO:0000259" key="12">
    <source>
        <dbReference type="Pfam" id="PF12019"/>
    </source>
</evidence>
<dbReference type="InterPro" id="IPR022346">
    <property type="entry name" value="T2SS_GspH"/>
</dbReference>
<accession>A0A7X5QRB9</accession>
<evidence type="ECO:0000256" key="3">
    <source>
        <dbReference type="ARBA" id="ARBA00022475"/>
    </source>
</evidence>
<evidence type="ECO:0000256" key="6">
    <source>
        <dbReference type="ARBA" id="ARBA00022692"/>
    </source>
</evidence>
<dbReference type="SUPFAM" id="SSF54523">
    <property type="entry name" value="Pili subunits"/>
    <property type="match status" value="1"/>
</dbReference>
<sequence length="181" mass="19265">MRRQRLHGFTLLELLVVLLIAALLWSLALPALGEAIARHHLRAAVDDLVQTLQKARSTAVWRDRETQVCASDDGRTCSPLADWTLGWIGRDAGDGDGDGNVFTATPRLHAKLAATRRPGRPKVDFTPSGTSPGTNQTIVLCVRGHAATAVAVVVGNAGQPRRESAAQADAALCAGDSSRMR</sequence>
<dbReference type="RefSeq" id="WP_166700381.1">
    <property type="nucleotide sequence ID" value="NZ_JAAQTL010000001.1"/>
</dbReference>
<proteinExistence type="inferred from homology"/>
<evidence type="ECO:0000313" key="14">
    <source>
        <dbReference type="Proteomes" id="UP000518878"/>
    </source>
</evidence>
<comment type="subcellular location">
    <subcellularLocation>
        <location evidence="1">Cell inner membrane</location>
        <topology evidence="1">Single-pass membrane protein</topology>
    </subcellularLocation>
</comment>
<dbReference type="AlphaFoldDB" id="A0A7X5QRB9"/>
<comment type="caution">
    <text evidence="13">The sequence shown here is derived from an EMBL/GenBank/DDBJ whole genome shotgun (WGS) entry which is preliminary data.</text>
</comment>
<keyword evidence="4" id="KW-0488">Methylation</keyword>
<evidence type="ECO:0000313" key="13">
    <source>
        <dbReference type="EMBL" id="NID13887.1"/>
    </source>
</evidence>
<keyword evidence="8" id="KW-0472">Membrane</keyword>
<dbReference type="InterPro" id="IPR012902">
    <property type="entry name" value="N_methyl_site"/>
</dbReference>
<feature type="domain" description="General secretion pathway GspH" evidence="12">
    <location>
        <begin position="44"/>
        <end position="158"/>
    </location>
</feature>
<feature type="region of interest" description="Disordered" evidence="11">
    <location>
        <begin position="158"/>
        <end position="181"/>
    </location>
</feature>
<dbReference type="GO" id="GO:0015627">
    <property type="term" value="C:type II protein secretion system complex"/>
    <property type="evidence" value="ECO:0007669"/>
    <property type="project" value="InterPro"/>
</dbReference>
<evidence type="ECO:0000256" key="9">
    <source>
        <dbReference type="ARBA" id="ARBA00025772"/>
    </source>
</evidence>
<keyword evidence="14" id="KW-1185">Reference proteome</keyword>